<dbReference type="EMBL" id="BMAO01032837">
    <property type="protein sequence ID" value="GFQ85049.1"/>
    <property type="molecule type" value="Genomic_DNA"/>
</dbReference>
<reference evidence="2" key="1">
    <citation type="submission" date="2020-07" db="EMBL/GenBank/DDBJ databases">
        <title>Multicomponent nature underlies the extraordinary mechanical properties of spider dragline silk.</title>
        <authorList>
            <person name="Kono N."/>
            <person name="Nakamura H."/>
            <person name="Mori M."/>
            <person name="Yoshida Y."/>
            <person name="Ohtoshi R."/>
            <person name="Malay A.D."/>
            <person name="Moran D.A.P."/>
            <person name="Tomita M."/>
            <person name="Numata K."/>
            <person name="Arakawa K."/>
        </authorList>
    </citation>
    <scope>NUCLEOTIDE SEQUENCE</scope>
</reference>
<organism evidence="2 3">
    <name type="scientific">Trichonephila clavata</name>
    <name type="common">Joro spider</name>
    <name type="synonym">Nephila clavata</name>
    <dbReference type="NCBI Taxonomy" id="2740835"/>
    <lineage>
        <taxon>Eukaryota</taxon>
        <taxon>Metazoa</taxon>
        <taxon>Ecdysozoa</taxon>
        <taxon>Arthropoda</taxon>
        <taxon>Chelicerata</taxon>
        <taxon>Arachnida</taxon>
        <taxon>Araneae</taxon>
        <taxon>Araneomorphae</taxon>
        <taxon>Entelegynae</taxon>
        <taxon>Araneoidea</taxon>
        <taxon>Nephilidae</taxon>
        <taxon>Trichonephila</taxon>
    </lineage>
</organism>
<name>A0A8X6FQK9_TRICU</name>
<sequence>MEILTSQLHSKLIWKEFMLLEEKHLNKEKKKVNKLVQVKIDRNFIIEKDEEKKNSSTSKDLLEKNLKSKEKKEGQSSA</sequence>
<evidence type="ECO:0000313" key="3">
    <source>
        <dbReference type="Proteomes" id="UP000887116"/>
    </source>
</evidence>
<evidence type="ECO:0000313" key="2">
    <source>
        <dbReference type="EMBL" id="GFQ85049.1"/>
    </source>
</evidence>
<evidence type="ECO:0000256" key="1">
    <source>
        <dbReference type="SAM" id="MobiDB-lite"/>
    </source>
</evidence>
<keyword evidence="3" id="KW-1185">Reference proteome</keyword>
<dbReference type="AlphaFoldDB" id="A0A8X6FQK9"/>
<proteinExistence type="predicted"/>
<accession>A0A8X6FQK9</accession>
<dbReference type="Proteomes" id="UP000887116">
    <property type="component" value="Unassembled WGS sequence"/>
</dbReference>
<protein>
    <submittedName>
        <fullName evidence="2">Uncharacterized protein</fullName>
    </submittedName>
</protein>
<gene>
    <name evidence="2" type="ORF">TNCT_217701</name>
</gene>
<feature type="region of interest" description="Disordered" evidence="1">
    <location>
        <begin position="51"/>
        <end position="78"/>
    </location>
</feature>
<comment type="caution">
    <text evidence="2">The sequence shown here is derived from an EMBL/GenBank/DDBJ whole genome shotgun (WGS) entry which is preliminary data.</text>
</comment>